<keyword evidence="5" id="KW-1185">Reference proteome</keyword>
<sequence>MCVPSIPQGFEDNVRKTNLDLAYILPNVAACSAPTDKQVKKLYQNSLTTLCQTLSVNHGEQNWTILNLRTEKIGYDPKIIEANGGNFQYRPFLDNNAIPLDQLIKVIKEIDQYLSANGRRAVIIHYRHGKGRTGSIIVGYIMYKYNLNFGDANELFIKRRKIYKHGVSVPSQVRYLEYYQLYIQSENVRLKYDQLTMHNPTITVTKLVIHGLKWNRKLETFLISCQTFGDDGSKLVNKLDLYDRTALVQSMGSDLVLIPRTPLQITDQLDISFQFTMTIKSITVFMLWFWINVGINPSSLNVTIPWNRMDGYRGSQRKGLKLFESVQILLSLS</sequence>
<dbReference type="GO" id="GO:0051896">
    <property type="term" value="P:regulation of phosphatidylinositol 3-kinase/protein kinase B signal transduction"/>
    <property type="evidence" value="ECO:0007669"/>
    <property type="project" value="TreeGrafter"/>
</dbReference>
<dbReference type="GO" id="GO:0046856">
    <property type="term" value="P:phosphatidylinositol dephosphorylation"/>
    <property type="evidence" value="ECO:0007669"/>
    <property type="project" value="TreeGrafter"/>
</dbReference>
<keyword evidence="1" id="KW-0378">Hydrolase</keyword>
<dbReference type="InterPro" id="IPR029023">
    <property type="entry name" value="Tensin_phosphatase"/>
</dbReference>
<dbReference type="KEGG" id="bnn:FOA43_004118"/>
<evidence type="ECO:0000313" key="5">
    <source>
        <dbReference type="Proteomes" id="UP000662931"/>
    </source>
</evidence>
<dbReference type="GO" id="GO:0042995">
    <property type="term" value="C:cell projection"/>
    <property type="evidence" value="ECO:0007669"/>
    <property type="project" value="TreeGrafter"/>
</dbReference>
<organism evidence="4 5">
    <name type="scientific">Eeniella nana</name>
    <name type="common">Yeast</name>
    <name type="synonym">Brettanomyces nanus</name>
    <dbReference type="NCBI Taxonomy" id="13502"/>
    <lineage>
        <taxon>Eukaryota</taxon>
        <taxon>Fungi</taxon>
        <taxon>Dikarya</taxon>
        <taxon>Ascomycota</taxon>
        <taxon>Saccharomycotina</taxon>
        <taxon>Pichiomycetes</taxon>
        <taxon>Pichiales</taxon>
        <taxon>Pichiaceae</taxon>
        <taxon>Brettanomyces</taxon>
    </lineage>
</organism>
<dbReference type="GO" id="GO:0005829">
    <property type="term" value="C:cytosol"/>
    <property type="evidence" value="ECO:0007669"/>
    <property type="project" value="TreeGrafter"/>
</dbReference>
<dbReference type="GO" id="GO:0043491">
    <property type="term" value="P:phosphatidylinositol 3-kinase/protein kinase B signal transduction"/>
    <property type="evidence" value="ECO:0007669"/>
    <property type="project" value="TreeGrafter"/>
</dbReference>
<dbReference type="InterPro" id="IPR000387">
    <property type="entry name" value="Tyr_Pase_dom"/>
</dbReference>
<evidence type="ECO:0000256" key="1">
    <source>
        <dbReference type="ARBA" id="ARBA00022801"/>
    </source>
</evidence>
<dbReference type="RefSeq" id="XP_038780289.1">
    <property type="nucleotide sequence ID" value="XM_038924361.1"/>
</dbReference>
<dbReference type="GO" id="GO:0004725">
    <property type="term" value="F:protein tyrosine phosphatase activity"/>
    <property type="evidence" value="ECO:0007669"/>
    <property type="project" value="TreeGrafter"/>
</dbReference>
<dbReference type="AlphaFoldDB" id="A0A875SDC8"/>
<dbReference type="SUPFAM" id="SSF52799">
    <property type="entry name" value="(Phosphotyrosine protein) phosphatases II"/>
    <property type="match status" value="1"/>
</dbReference>
<gene>
    <name evidence="4" type="ORF">FOA43_004118</name>
</gene>
<evidence type="ECO:0000259" key="3">
    <source>
        <dbReference type="PROSITE" id="PS51181"/>
    </source>
</evidence>
<feature type="domain" description="Tyrosine specific protein phosphatases" evidence="2">
    <location>
        <begin position="101"/>
        <end position="160"/>
    </location>
</feature>
<feature type="domain" description="Phosphatase tensin-type" evidence="3">
    <location>
        <begin position="10"/>
        <end position="186"/>
    </location>
</feature>
<dbReference type="GO" id="GO:0016314">
    <property type="term" value="F:phosphatidylinositol-3,4,5-trisphosphate 3-phosphatase activity"/>
    <property type="evidence" value="ECO:0007669"/>
    <property type="project" value="TreeGrafter"/>
</dbReference>
<proteinExistence type="predicted"/>
<dbReference type="InterPro" id="IPR029021">
    <property type="entry name" value="Prot-tyrosine_phosphatase-like"/>
</dbReference>
<evidence type="ECO:0000259" key="2">
    <source>
        <dbReference type="PROSITE" id="PS50056"/>
    </source>
</evidence>
<dbReference type="EMBL" id="CP064815">
    <property type="protein sequence ID" value="QPG76724.1"/>
    <property type="molecule type" value="Genomic_DNA"/>
</dbReference>
<name>A0A875SDC8_EENNA</name>
<dbReference type="PROSITE" id="PS50056">
    <property type="entry name" value="TYR_PHOSPHATASE_2"/>
    <property type="match status" value="1"/>
</dbReference>
<dbReference type="PROSITE" id="PS51181">
    <property type="entry name" value="PPASE_TENSIN"/>
    <property type="match status" value="1"/>
</dbReference>
<dbReference type="Gene3D" id="3.90.190.10">
    <property type="entry name" value="Protein tyrosine phosphatase superfamily"/>
    <property type="match status" value="1"/>
</dbReference>
<protein>
    <submittedName>
        <fullName evidence="4">Uncharacterized protein</fullName>
    </submittedName>
</protein>
<evidence type="ECO:0000313" key="4">
    <source>
        <dbReference type="EMBL" id="QPG76724.1"/>
    </source>
</evidence>
<dbReference type="PANTHER" id="PTHR12305">
    <property type="entry name" value="PHOSPHATASE WITH HOMOLOGY TO TENSIN"/>
    <property type="match status" value="1"/>
</dbReference>
<dbReference type="Proteomes" id="UP000662931">
    <property type="component" value="Chromosome 4"/>
</dbReference>
<accession>A0A875SDC8</accession>
<dbReference type="GO" id="GO:0005886">
    <property type="term" value="C:plasma membrane"/>
    <property type="evidence" value="ECO:0007669"/>
    <property type="project" value="TreeGrafter"/>
</dbReference>
<dbReference type="GeneID" id="62197518"/>
<dbReference type="InterPro" id="IPR051281">
    <property type="entry name" value="Dual-spec_lipid-protein_phosph"/>
</dbReference>
<reference evidence="4" key="1">
    <citation type="submission" date="2020-10" db="EMBL/GenBank/DDBJ databases">
        <authorList>
            <person name="Roach M.J.R."/>
        </authorList>
    </citation>
    <scope>NUCLEOTIDE SEQUENCE</scope>
    <source>
        <strain evidence="4">CBS 1945</strain>
    </source>
</reference>
<dbReference type="PANTHER" id="PTHR12305:SF81">
    <property type="entry name" value="PHOSPHATIDYLINOSITOL 3,4,5-TRISPHOSPHATE 3-PHOSPHATASE AND DUAL-SPECIFICITY PROTEIN PHOSPHATASE PTEN"/>
    <property type="match status" value="1"/>
</dbReference>
<dbReference type="OrthoDB" id="16692at2759"/>
<dbReference type="GO" id="GO:0005634">
    <property type="term" value="C:nucleus"/>
    <property type="evidence" value="ECO:0007669"/>
    <property type="project" value="TreeGrafter"/>
</dbReference>